<gene>
    <name evidence="7" type="ORF">SAMN04488693_11259</name>
</gene>
<dbReference type="Proteomes" id="UP000199258">
    <property type="component" value="Unassembled WGS sequence"/>
</dbReference>
<feature type="transmembrane region" description="Helical" evidence="5">
    <location>
        <begin position="110"/>
        <end position="130"/>
    </location>
</feature>
<evidence type="ECO:0000313" key="8">
    <source>
        <dbReference type="Proteomes" id="UP000199258"/>
    </source>
</evidence>
<organism evidence="7 8">
    <name type="scientific">Arthrobacter subterraneus</name>
    <dbReference type="NCBI Taxonomy" id="335973"/>
    <lineage>
        <taxon>Bacteria</taxon>
        <taxon>Bacillati</taxon>
        <taxon>Actinomycetota</taxon>
        <taxon>Actinomycetes</taxon>
        <taxon>Micrococcales</taxon>
        <taxon>Micrococcaceae</taxon>
        <taxon>Arthrobacter</taxon>
    </lineage>
</organism>
<dbReference type="InterPro" id="IPR020846">
    <property type="entry name" value="MFS_dom"/>
</dbReference>
<dbReference type="GO" id="GO:0022857">
    <property type="term" value="F:transmembrane transporter activity"/>
    <property type="evidence" value="ECO:0007669"/>
    <property type="project" value="InterPro"/>
</dbReference>
<dbReference type="PROSITE" id="PS50850">
    <property type="entry name" value="MFS"/>
    <property type="match status" value="1"/>
</dbReference>
<dbReference type="STRING" id="335973.SAMN04488693_11259"/>
<keyword evidence="3 5" id="KW-1133">Transmembrane helix</keyword>
<evidence type="ECO:0000313" key="7">
    <source>
        <dbReference type="EMBL" id="SDI47761.1"/>
    </source>
</evidence>
<dbReference type="PANTHER" id="PTHR23534:SF1">
    <property type="entry name" value="MAJOR FACILITATOR SUPERFAMILY PROTEIN"/>
    <property type="match status" value="1"/>
</dbReference>
<sequence>MIFGSALCRYSAPAYPEFMPTNSWTPAGSSTTTAPDLPAIQRHTVRVLIAAQILGGIGMGSVLSIGAVMAAVISGSEALSGTAATLSTLGAAASAIPLARLAQRLGRRTALTTGALIAASGSLTVVGAAALESFPLLLLGFALLGVGVAVNLQSRFAATDIASSQRRGRDLSLVVWFTTVGAVLGPNLIGPGEVVADTLGMPDLTGPFLIAAAAQVAAAAVYLVALRPDPYLLSRTLPSDPRDDAPGMVRGRGALIFAIGSVAVSHAVMVSVMSMTPVHLVNHGVTLTIVGLTISLHIAGMYALSPVFGWLSDRVGRVGTILIGQALFIVSLTFVAFGADSPVLVTIGLIFLGLGWSASTVSGSALVADLVTGAARARIQGRTDLSMNLAGAFGGAASGVVLAMVGYSGLAWAAGLLVLLIVAGATTMRTARPLSV</sequence>
<feature type="transmembrane region" description="Helical" evidence="5">
    <location>
        <begin position="343"/>
        <end position="368"/>
    </location>
</feature>
<feature type="transmembrane region" description="Helical" evidence="5">
    <location>
        <begin position="287"/>
        <end position="311"/>
    </location>
</feature>
<feature type="transmembrane region" description="Helical" evidence="5">
    <location>
        <begin position="47"/>
        <end position="73"/>
    </location>
</feature>
<feature type="transmembrane region" description="Helical" evidence="5">
    <location>
        <begin position="204"/>
        <end position="225"/>
    </location>
</feature>
<dbReference type="PANTHER" id="PTHR23534">
    <property type="entry name" value="MFS PERMEASE"/>
    <property type="match status" value="1"/>
</dbReference>
<keyword evidence="2 5" id="KW-0812">Transmembrane</keyword>
<feature type="transmembrane region" description="Helical" evidence="5">
    <location>
        <begin position="79"/>
        <end position="98"/>
    </location>
</feature>
<comment type="subcellular location">
    <subcellularLocation>
        <location evidence="1">Cell membrane</location>
        <topology evidence="1">Multi-pass membrane protein</topology>
    </subcellularLocation>
</comment>
<dbReference type="Gene3D" id="1.20.1250.20">
    <property type="entry name" value="MFS general substrate transporter like domains"/>
    <property type="match status" value="1"/>
</dbReference>
<dbReference type="Pfam" id="PF00083">
    <property type="entry name" value="Sugar_tr"/>
    <property type="match status" value="1"/>
</dbReference>
<evidence type="ECO:0000256" key="4">
    <source>
        <dbReference type="ARBA" id="ARBA00023136"/>
    </source>
</evidence>
<dbReference type="InterPro" id="IPR005828">
    <property type="entry name" value="MFS_sugar_transport-like"/>
</dbReference>
<keyword evidence="4 5" id="KW-0472">Membrane</keyword>
<protein>
    <submittedName>
        <fullName evidence="7">Predicted arabinose efflux permease, MFS family</fullName>
    </submittedName>
</protein>
<feature type="transmembrane region" description="Helical" evidence="5">
    <location>
        <begin position="389"/>
        <end position="407"/>
    </location>
</feature>
<feature type="transmembrane region" description="Helical" evidence="5">
    <location>
        <begin position="254"/>
        <end position="275"/>
    </location>
</feature>
<evidence type="ECO:0000256" key="3">
    <source>
        <dbReference type="ARBA" id="ARBA00022989"/>
    </source>
</evidence>
<dbReference type="InterPro" id="IPR036259">
    <property type="entry name" value="MFS_trans_sf"/>
</dbReference>
<reference evidence="7 8" key="1">
    <citation type="submission" date="2016-10" db="EMBL/GenBank/DDBJ databases">
        <authorList>
            <person name="de Groot N.N."/>
        </authorList>
    </citation>
    <scope>NUCLEOTIDE SEQUENCE [LARGE SCALE GENOMIC DNA]</scope>
    <source>
        <strain evidence="7 8">NP_1H</strain>
    </source>
</reference>
<dbReference type="EMBL" id="FNDT01000012">
    <property type="protein sequence ID" value="SDI47761.1"/>
    <property type="molecule type" value="Genomic_DNA"/>
</dbReference>
<proteinExistence type="predicted"/>
<dbReference type="GO" id="GO:0005886">
    <property type="term" value="C:plasma membrane"/>
    <property type="evidence" value="ECO:0007669"/>
    <property type="project" value="UniProtKB-SubCell"/>
</dbReference>
<name>A0A1G8KWI9_9MICC</name>
<dbReference type="SUPFAM" id="SSF103473">
    <property type="entry name" value="MFS general substrate transporter"/>
    <property type="match status" value="1"/>
</dbReference>
<evidence type="ECO:0000256" key="5">
    <source>
        <dbReference type="SAM" id="Phobius"/>
    </source>
</evidence>
<evidence type="ECO:0000259" key="6">
    <source>
        <dbReference type="PROSITE" id="PS50850"/>
    </source>
</evidence>
<evidence type="ECO:0000256" key="1">
    <source>
        <dbReference type="ARBA" id="ARBA00004651"/>
    </source>
</evidence>
<feature type="transmembrane region" description="Helical" evidence="5">
    <location>
        <begin position="173"/>
        <end position="192"/>
    </location>
</feature>
<feature type="transmembrane region" description="Helical" evidence="5">
    <location>
        <begin position="136"/>
        <end position="152"/>
    </location>
</feature>
<accession>A0A1G8KWI9</accession>
<feature type="domain" description="Major facilitator superfamily (MFS) profile" evidence="6">
    <location>
        <begin position="44"/>
        <end position="432"/>
    </location>
</feature>
<dbReference type="Pfam" id="PF07690">
    <property type="entry name" value="MFS_1"/>
    <property type="match status" value="1"/>
</dbReference>
<feature type="transmembrane region" description="Helical" evidence="5">
    <location>
        <begin position="413"/>
        <end position="431"/>
    </location>
</feature>
<feature type="transmembrane region" description="Helical" evidence="5">
    <location>
        <begin position="318"/>
        <end position="337"/>
    </location>
</feature>
<evidence type="ECO:0000256" key="2">
    <source>
        <dbReference type="ARBA" id="ARBA00022692"/>
    </source>
</evidence>
<dbReference type="InterPro" id="IPR011701">
    <property type="entry name" value="MFS"/>
</dbReference>
<keyword evidence="8" id="KW-1185">Reference proteome</keyword>
<dbReference type="AlphaFoldDB" id="A0A1G8KWI9"/>